<gene>
    <name evidence="1" type="ORF">M422DRAFT_268531</name>
</gene>
<organism evidence="1 2">
    <name type="scientific">Sphaerobolus stellatus (strain SS14)</name>
    <dbReference type="NCBI Taxonomy" id="990650"/>
    <lineage>
        <taxon>Eukaryota</taxon>
        <taxon>Fungi</taxon>
        <taxon>Dikarya</taxon>
        <taxon>Basidiomycota</taxon>
        <taxon>Agaricomycotina</taxon>
        <taxon>Agaricomycetes</taxon>
        <taxon>Phallomycetidae</taxon>
        <taxon>Geastrales</taxon>
        <taxon>Sphaerobolaceae</taxon>
        <taxon>Sphaerobolus</taxon>
    </lineage>
</organism>
<dbReference type="EMBL" id="KN837271">
    <property type="protein sequence ID" value="KIJ29963.1"/>
    <property type="molecule type" value="Genomic_DNA"/>
</dbReference>
<evidence type="ECO:0000313" key="2">
    <source>
        <dbReference type="Proteomes" id="UP000054279"/>
    </source>
</evidence>
<dbReference type="HOGENOM" id="CLU_1278336_0_0_1"/>
<evidence type="ECO:0008006" key="3">
    <source>
        <dbReference type="Google" id="ProtNLM"/>
    </source>
</evidence>
<dbReference type="OrthoDB" id="3245233at2759"/>
<evidence type="ECO:0000313" key="1">
    <source>
        <dbReference type="EMBL" id="KIJ29963.1"/>
    </source>
</evidence>
<sequence>MFSSPVGAVPKPHFMGLRLITDQSTGPHALNSFIPRGAAAVQYDNMHDFGKLLRKIHFQYGQPLAYLFKSDYSEAFRRIPMHVLWQIRQIVTVDGARHIDRCLCSFMALVWIAISIKCINGLLHYMDDAFGFEMDPDLDFNEPYNKYYPKKQVVLLRLWDELNLPHNVKKQEFGTSLTIIGFHVDPLCMSLSIPLFAREELVTAIQLFLGTSASCR</sequence>
<accession>A0A0C9TJW8</accession>
<proteinExistence type="predicted"/>
<keyword evidence="2" id="KW-1185">Reference proteome</keyword>
<dbReference type="AlphaFoldDB" id="A0A0C9TJW8"/>
<reference evidence="1 2" key="1">
    <citation type="submission" date="2014-06" db="EMBL/GenBank/DDBJ databases">
        <title>Evolutionary Origins and Diversification of the Mycorrhizal Mutualists.</title>
        <authorList>
            <consortium name="DOE Joint Genome Institute"/>
            <consortium name="Mycorrhizal Genomics Consortium"/>
            <person name="Kohler A."/>
            <person name="Kuo A."/>
            <person name="Nagy L.G."/>
            <person name="Floudas D."/>
            <person name="Copeland A."/>
            <person name="Barry K.W."/>
            <person name="Cichocki N."/>
            <person name="Veneault-Fourrey C."/>
            <person name="LaButti K."/>
            <person name="Lindquist E.A."/>
            <person name="Lipzen A."/>
            <person name="Lundell T."/>
            <person name="Morin E."/>
            <person name="Murat C."/>
            <person name="Riley R."/>
            <person name="Ohm R."/>
            <person name="Sun H."/>
            <person name="Tunlid A."/>
            <person name="Henrissat B."/>
            <person name="Grigoriev I.V."/>
            <person name="Hibbett D.S."/>
            <person name="Martin F."/>
        </authorList>
    </citation>
    <scope>NUCLEOTIDE SEQUENCE [LARGE SCALE GENOMIC DNA]</scope>
    <source>
        <strain evidence="1 2">SS14</strain>
    </source>
</reference>
<dbReference type="Proteomes" id="UP000054279">
    <property type="component" value="Unassembled WGS sequence"/>
</dbReference>
<protein>
    <recommendedName>
        <fullName evidence="3">Reverse transcriptase domain-containing protein</fullName>
    </recommendedName>
</protein>
<name>A0A0C9TJW8_SPHS4</name>